<sequence>MPEIRQNRLIPVENRIIKLAHLKELAEILEKEYKLASKDNPNADLLFSVKCFEPSSYEDEGYESEGSDIFNEDSIINKKRIRSVTMTFKDGKRKGVVIRLNHGWKIIDDEHYTDSDIEVTGSDQFWVSGTIDHLLNLIKSMPPQQSFLLNNSFEIKLGFILLTIIGFGFGLNIFDDDPSKGFLPFWQQAFSSIDSFFPHVFLISLLSFMFYLFFSKSVMSRIYDLWPTIELQVGPEHTYIEKRRRNFLLYFSSTILIPVILAIIAAFIS</sequence>
<keyword evidence="1" id="KW-0812">Transmembrane</keyword>
<protein>
    <submittedName>
        <fullName evidence="2">Uncharacterized protein</fullName>
    </submittedName>
</protein>
<dbReference type="OrthoDB" id="1324740at2"/>
<feature type="transmembrane region" description="Helical" evidence="1">
    <location>
        <begin position="247"/>
        <end position="268"/>
    </location>
</feature>
<dbReference type="Proteomes" id="UP000435357">
    <property type="component" value="Unassembled WGS sequence"/>
</dbReference>
<evidence type="ECO:0000256" key="1">
    <source>
        <dbReference type="SAM" id="Phobius"/>
    </source>
</evidence>
<keyword evidence="3" id="KW-1185">Reference proteome</keyword>
<dbReference type="EMBL" id="WACR01000006">
    <property type="protein sequence ID" value="KAB1063947.1"/>
    <property type="molecule type" value="Genomic_DNA"/>
</dbReference>
<evidence type="ECO:0000313" key="3">
    <source>
        <dbReference type="Proteomes" id="UP000435357"/>
    </source>
</evidence>
<name>A0A6N6M7Y8_9FLAO</name>
<reference evidence="2 3" key="1">
    <citation type="submission" date="2019-09" db="EMBL/GenBank/DDBJ databases">
        <title>Genomes of Cryomorphaceae.</title>
        <authorList>
            <person name="Bowman J.P."/>
        </authorList>
    </citation>
    <scope>NUCLEOTIDE SEQUENCE [LARGE SCALE GENOMIC DNA]</scope>
    <source>
        <strain evidence="2 3">KCTC 52047</strain>
    </source>
</reference>
<keyword evidence="1" id="KW-1133">Transmembrane helix</keyword>
<dbReference type="RefSeq" id="WP_151167969.1">
    <property type="nucleotide sequence ID" value="NZ_WACR01000006.1"/>
</dbReference>
<feature type="transmembrane region" description="Helical" evidence="1">
    <location>
        <begin position="155"/>
        <end position="174"/>
    </location>
</feature>
<dbReference type="AlphaFoldDB" id="A0A6N6M7Y8"/>
<keyword evidence="1" id="KW-0472">Membrane</keyword>
<accession>A0A6N6M7Y8</accession>
<proteinExistence type="predicted"/>
<evidence type="ECO:0000313" key="2">
    <source>
        <dbReference type="EMBL" id="KAB1063947.1"/>
    </source>
</evidence>
<organism evidence="2 3">
    <name type="scientific">Salibacter halophilus</name>
    <dbReference type="NCBI Taxonomy" id="1803916"/>
    <lineage>
        <taxon>Bacteria</taxon>
        <taxon>Pseudomonadati</taxon>
        <taxon>Bacteroidota</taxon>
        <taxon>Flavobacteriia</taxon>
        <taxon>Flavobacteriales</taxon>
        <taxon>Salibacteraceae</taxon>
        <taxon>Salibacter</taxon>
    </lineage>
</organism>
<feature type="transmembrane region" description="Helical" evidence="1">
    <location>
        <begin position="196"/>
        <end position="214"/>
    </location>
</feature>
<comment type="caution">
    <text evidence="2">The sequence shown here is derived from an EMBL/GenBank/DDBJ whole genome shotgun (WGS) entry which is preliminary data.</text>
</comment>
<gene>
    <name evidence="2" type="ORF">F3059_07880</name>
</gene>